<comment type="caution">
    <text evidence="3">The sequence shown here is derived from an EMBL/GenBank/DDBJ whole genome shotgun (WGS) entry which is preliminary data.</text>
</comment>
<keyword evidence="1" id="KW-0547">Nucleotide-binding</keyword>
<gene>
    <name evidence="3" type="ORF">S01H1_63825</name>
</gene>
<dbReference type="PANTHER" id="PTHR16305">
    <property type="entry name" value="TESTICULAR SOLUBLE ADENYLYL CYCLASE"/>
    <property type="match status" value="1"/>
</dbReference>
<protein>
    <submittedName>
        <fullName evidence="3">Uncharacterized protein</fullName>
    </submittedName>
</protein>
<dbReference type="EMBL" id="BARS01042027">
    <property type="protein sequence ID" value="GAG38658.1"/>
    <property type="molecule type" value="Genomic_DNA"/>
</dbReference>
<accession>X0XPU1</accession>
<reference evidence="3" key="1">
    <citation type="journal article" date="2014" name="Front. Microbiol.">
        <title>High frequency of phylogenetically diverse reductive dehalogenase-homologous genes in deep subseafloor sedimentary metagenomes.</title>
        <authorList>
            <person name="Kawai M."/>
            <person name="Futagami T."/>
            <person name="Toyoda A."/>
            <person name="Takaki Y."/>
            <person name="Nishi S."/>
            <person name="Hori S."/>
            <person name="Arai W."/>
            <person name="Tsubouchi T."/>
            <person name="Morono Y."/>
            <person name="Uchiyama I."/>
            <person name="Ito T."/>
            <person name="Fujiyama A."/>
            <person name="Inagaki F."/>
            <person name="Takami H."/>
        </authorList>
    </citation>
    <scope>NUCLEOTIDE SEQUENCE</scope>
    <source>
        <strain evidence="3">Expedition CK06-06</strain>
    </source>
</reference>
<evidence type="ECO:0000256" key="2">
    <source>
        <dbReference type="ARBA" id="ARBA00022840"/>
    </source>
</evidence>
<proteinExistence type="predicted"/>
<evidence type="ECO:0000256" key="1">
    <source>
        <dbReference type="ARBA" id="ARBA00022741"/>
    </source>
</evidence>
<dbReference type="GO" id="GO:0005524">
    <property type="term" value="F:ATP binding"/>
    <property type="evidence" value="ECO:0007669"/>
    <property type="project" value="UniProtKB-KW"/>
</dbReference>
<evidence type="ECO:0000313" key="3">
    <source>
        <dbReference type="EMBL" id="GAG38658.1"/>
    </source>
</evidence>
<feature type="non-terminal residue" evidence="3">
    <location>
        <position position="116"/>
    </location>
</feature>
<dbReference type="PANTHER" id="PTHR16305:SF28">
    <property type="entry name" value="GUANYLATE CYCLASE DOMAIN-CONTAINING PROTEIN"/>
    <property type="match status" value="1"/>
</dbReference>
<keyword evidence="2" id="KW-0067">ATP-binding</keyword>
<name>X0XPU1_9ZZZZ</name>
<organism evidence="3">
    <name type="scientific">marine sediment metagenome</name>
    <dbReference type="NCBI Taxonomy" id="412755"/>
    <lineage>
        <taxon>unclassified sequences</taxon>
        <taxon>metagenomes</taxon>
        <taxon>ecological metagenomes</taxon>
    </lineage>
</organism>
<dbReference type="GO" id="GO:0004016">
    <property type="term" value="F:adenylate cyclase activity"/>
    <property type="evidence" value="ECO:0007669"/>
    <property type="project" value="TreeGrafter"/>
</dbReference>
<sequence length="116" mass="12825">MSLQASLVSRLDRLGRAKEIAQIGSVIGRSFSYKMINNVADFSIDDLNSCLERIVASGLANQQGEDQDVTYIFKHALVQDVAYSTLLRDRRRQTHASIARTLEAVSPEAVAMTPEL</sequence>
<dbReference type="AlphaFoldDB" id="X0XPU1"/>
<dbReference type="GO" id="GO:0005737">
    <property type="term" value="C:cytoplasm"/>
    <property type="evidence" value="ECO:0007669"/>
    <property type="project" value="TreeGrafter"/>
</dbReference>